<name>A0A450WLB0_9GAMM</name>
<dbReference type="SMART" id="SM01350">
    <property type="entry name" value="6PGD"/>
    <property type="match status" value="1"/>
</dbReference>
<evidence type="ECO:0000256" key="3">
    <source>
        <dbReference type="ARBA" id="ARBA00023002"/>
    </source>
</evidence>
<dbReference type="Pfam" id="PF03446">
    <property type="entry name" value="NAD_binding_2"/>
    <property type="match status" value="1"/>
</dbReference>
<gene>
    <name evidence="6" type="ORF">BECKLPF1236B_GA0070989_11264</name>
</gene>
<evidence type="ECO:0000256" key="1">
    <source>
        <dbReference type="ARBA" id="ARBA00004959"/>
    </source>
</evidence>
<evidence type="ECO:0000313" key="6">
    <source>
        <dbReference type="EMBL" id="VFK17833.1"/>
    </source>
</evidence>
<protein>
    <submittedName>
        <fullName evidence="6">6-phosphogluconate dehydrogenase</fullName>
    </submittedName>
</protein>
<dbReference type="SUPFAM" id="SSF48179">
    <property type="entry name" value="6-phosphogluconate dehydrogenase C-terminal domain-like"/>
    <property type="match status" value="1"/>
</dbReference>
<dbReference type="InterPro" id="IPR004849">
    <property type="entry name" value="6DGDH_YqeC"/>
</dbReference>
<proteinExistence type="inferred from homology"/>
<comment type="similarity">
    <text evidence="2">Belongs to the 6-phosphogluconate dehydrogenase family.</text>
</comment>
<dbReference type="AlphaFoldDB" id="A0A450WLB0"/>
<dbReference type="Gene3D" id="1.10.1040.10">
    <property type="entry name" value="N-(1-d-carboxylethyl)-l-norvaline Dehydrogenase, domain 2"/>
    <property type="match status" value="1"/>
</dbReference>
<sequence>MNIGMIGLGKMGAGMTKRLLQGGHRVVAFDENQAAMQVAEIDGAQGARDIFEVIERLSPSPRVAWVMVPAGEPTQRVIDALGRQLHAGDIIVDGGNSHYKDSMRRAGALEGEGIDFLDVGVSGGVWGITEGYGMMVGGKPEAVERLRPVFAALAPAPDRGWGHVGPTGAGHFVKMIHNGIEYGLMQAYAEGFDLLHRKSEFAPDLGQIAEIWRHGGVIRSWLLDLIARALKENPTLDGIAPFVPDSGEGRWTVLEAMEHDMAAPIITLSLMQRFRSREEEGFSDRLLAAMRHQFGGHAVKKA</sequence>
<dbReference type="InterPro" id="IPR036291">
    <property type="entry name" value="NAD(P)-bd_dom_sf"/>
</dbReference>
<dbReference type="EMBL" id="CAADFK010000126">
    <property type="protein sequence ID" value="VFK17833.1"/>
    <property type="molecule type" value="Genomic_DNA"/>
</dbReference>
<dbReference type="UniPathway" id="UPA00115"/>
<dbReference type="InterPro" id="IPR006183">
    <property type="entry name" value="Pgluconate_DH"/>
</dbReference>
<dbReference type="InterPro" id="IPR006114">
    <property type="entry name" value="6PGDH_C"/>
</dbReference>
<evidence type="ECO:0000256" key="2">
    <source>
        <dbReference type="ARBA" id="ARBA00008419"/>
    </source>
</evidence>
<comment type="pathway">
    <text evidence="1">Carbohydrate degradation; pentose phosphate pathway.</text>
</comment>
<accession>A0A450WLB0</accession>
<dbReference type="NCBIfam" id="NF007161">
    <property type="entry name" value="PRK09599.1"/>
    <property type="match status" value="1"/>
</dbReference>
<dbReference type="GO" id="GO:0050661">
    <property type="term" value="F:NADP binding"/>
    <property type="evidence" value="ECO:0007669"/>
    <property type="project" value="InterPro"/>
</dbReference>
<organism evidence="6">
    <name type="scientific">Candidatus Kentrum sp. LPFa</name>
    <dbReference type="NCBI Taxonomy" id="2126335"/>
    <lineage>
        <taxon>Bacteria</taxon>
        <taxon>Pseudomonadati</taxon>
        <taxon>Pseudomonadota</taxon>
        <taxon>Gammaproteobacteria</taxon>
        <taxon>Candidatus Kentrum</taxon>
    </lineage>
</organism>
<keyword evidence="4" id="KW-0311">Gluconate utilization</keyword>
<dbReference type="Gene3D" id="3.40.50.720">
    <property type="entry name" value="NAD(P)-binding Rossmann-like Domain"/>
    <property type="match status" value="1"/>
</dbReference>
<evidence type="ECO:0000259" key="5">
    <source>
        <dbReference type="SMART" id="SM01350"/>
    </source>
</evidence>
<dbReference type="Pfam" id="PF00393">
    <property type="entry name" value="6PGD"/>
    <property type="match status" value="1"/>
</dbReference>
<dbReference type="PRINTS" id="PR00076">
    <property type="entry name" value="6PGDHDRGNASE"/>
</dbReference>
<dbReference type="GO" id="GO:0006098">
    <property type="term" value="P:pentose-phosphate shunt"/>
    <property type="evidence" value="ECO:0007669"/>
    <property type="project" value="UniProtKB-UniPathway"/>
</dbReference>
<dbReference type="GO" id="GO:0019521">
    <property type="term" value="P:D-gluconate metabolic process"/>
    <property type="evidence" value="ECO:0007669"/>
    <property type="project" value="UniProtKB-KW"/>
</dbReference>
<dbReference type="InterPro" id="IPR006115">
    <property type="entry name" value="6PGDH_NADP-bd"/>
</dbReference>
<dbReference type="NCBIfam" id="TIGR00872">
    <property type="entry name" value="gnd_rel"/>
    <property type="match status" value="1"/>
</dbReference>
<feature type="domain" description="6-phosphogluconate dehydrogenase C-terminal" evidence="5">
    <location>
        <begin position="170"/>
        <end position="298"/>
    </location>
</feature>
<dbReference type="InterPro" id="IPR013328">
    <property type="entry name" value="6PGD_dom2"/>
</dbReference>
<keyword evidence="3" id="KW-0560">Oxidoreductase</keyword>
<dbReference type="SUPFAM" id="SSF51735">
    <property type="entry name" value="NAD(P)-binding Rossmann-fold domains"/>
    <property type="match status" value="1"/>
</dbReference>
<dbReference type="PANTHER" id="PTHR11811">
    <property type="entry name" value="6-PHOSPHOGLUCONATE DEHYDROGENASE"/>
    <property type="match status" value="1"/>
</dbReference>
<dbReference type="GO" id="GO:0004616">
    <property type="term" value="F:phosphogluconate dehydrogenase (decarboxylating) activity"/>
    <property type="evidence" value="ECO:0007669"/>
    <property type="project" value="InterPro"/>
</dbReference>
<evidence type="ECO:0000256" key="4">
    <source>
        <dbReference type="ARBA" id="ARBA00023064"/>
    </source>
</evidence>
<reference evidence="6" key="1">
    <citation type="submission" date="2019-02" db="EMBL/GenBank/DDBJ databases">
        <authorList>
            <person name="Gruber-Vodicka R. H."/>
            <person name="Seah K. B. B."/>
        </authorList>
    </citation>
    <scope>NUCLEOTIDE SEQUENCE</scope>
    <source>
        <strain evidence="6">BECK_S313</strain>
    </source>
</reference>
<dbReference type="InterPro" id="IPR008927">
    <property type="entry name" value="6-PGluconate_DH-like_C_sf"/>
</dbReference>